<evidence type="ECO:0000313" key="2">
    <source>
        <dbReference type="Proteomes" id="UP000821866"/>
    </source>
</evidence>
<evidence type="ECO:0000313" key="1">
    <source>
        <dbReference type="EMBL" id="KAH8021414.1"/>
    </source>
</evidence>
<proteinExistence type="predicted"/>
<reference evidence="1" key="2">
    <citation type="submission" date="2021-09" db="EMBL/GenBank/DDBJ databases">
        <authorList>
            <person name="Jia N."/>
            <person name="Wang J."/>
            <person name="Shi W."/>
            <person name="Du L."/>
            <person name="Sun Y."/>
            <person name="Zhan W."/>
            <person name="Jiang J."/>
            <person name="Wang Q."/>
            <person name="Zhang B."/>
            <person name="Ji P."/>
            <person name="Sakyi L.B."/>
            <person name="Cui X."/>
            <person name="Yuan T."/>
            <person name="Jiang B."/>
            <person name="Yang W."/>
            <person name="Lam T.T.-Y."/>
            <person name="Chang Q."/>
            <person name="Ding S."/>
            <person name="Wang X."/>
            <person name="Zhu J."/>
            <person name="Ruan X."/>
            <person name="Zhao L."/>
            <person name="Wei J."/>
            <person name="Que T."/>
            <person name="Du C."/>
            <person name="Cheng J."/>
            <person name="Dai P."/>
            <person name="Han X."/>
            <person name="Huang E."/>
            <person name="Gao Y."/>
            <person name="Liu J."/>
            <person name="Shao H."/>
            <person name="Ye R."/>
            <person name="Li L."/>
            <person name="Wei W."/>
            <person name="Wang X."/>
            <person name="Wang C."/>
            <person name="Huo Q."/>
            <person name="Li W."/>
            <person name="Guo W."/>
            <person name="Chen H."/>
            <person name="Chen S."/>
            <person name="Zhou L."/>
            <person name="Zhou L."/>
            <person name="Ni X."/>
            <person name="Tian J."/>
            <person name="Zhou Y."/>
            <person name="Sheng Y."/>
            <person name="Liu T."/>
            <person name="Pan Y."/>
            <person name="Xia L."/>
            <person name="Li J."/>
            <person name="Zhao F."/>
            <person name="Cao W."/>
        </authorList>
    </citation>
    <scope>NUCLEOTIDE SEQUENCE</scope>
    <source>
        <strain evidence="1">Rmic-2018</strain>
        <tissue evidence="1">Larvae</tissue>
    </source>
</reference>
<organism evidence="1 2">
    <name type="scientific">Rhipicephalus microplus</name>
    <name type="common">Cattle tick</name>
    <name type="synonym">Boophilus microplus</name>
    <dbReference type="NCBI Taxonomy" id="6941"/>
    <lineage>
        <taxon>Eukaryota</taxon>
        <taxon>Metazoa</taxon>
        <taxon>Ecdysozoa</taxon>
        <taxon>Arthropoda</taxon>
        <taxon>Chelicerata</taxon>
        <taxon>Arachnida</taxon>
        <taxon>Acari</taxon>
        <taxon>Parasitiformes</taxon>
        <taxon>Ixodida</taxon>
        <taxon>Ixodoidea</taxon>
        <taxon>Ixodidae</taxon>
        <taxon>Rhipicephalinae</taxon>
        <taxon>Rhipicephalus</taxon>
        <taxon>Boophilus</taxon>
    </lineage>
</organism>
<dbReference type="EMBL" id="JABSTU010000009">
    <property type="protein sequence ID" value="KAH8021414.1"/>
    <property type="molecule type" value="Genomic_DNA"/>
</dbReference>
<name>A0A9J6DHN8_RHIMP</name>
<gene>
    <name evidence="1" type="ORF">HPB51_015594</name>
</gene>
<reference evidence="1" key="1">
    <citation type="journal article" date="2020" name="Cell">
        <title>Large-Scale Comparative Analyses of Tick Genomes Elucidate Their Genetic Diversity and Vector Capacities.</title>
        <authorList>
            <consortium name="Tick Genome and Microbiome Consortium (TIGMIC)"/>
            <person name="Jia N."/>
            <person name="Wang J."/>
            <person name="Shi W."/>
            <person name="Du L."/>
            <person name="Sun Y."/>
            <person name="Zhan W."/>
            <person name="Jiang J.F."/>
            <person name="Wang Q."/>
            <person name="Zhang B."/>
            <person name="Ji P."/>
            <person name="Bell-Sakyi L."/>
            <person name="Cui X.M."/>
            <person name="Yuan T.T."/>
            <person name="Jiang B.G."/>
            <person name="Yang W.F."/>
            <person name="Lam T.T."/>
            <person name="Chang Q.C."/>
            <person name="Ding S.J."/>
            <person name="Wang X.J."/>
            <person name="Zhu J.G."/>
            <person name="Ruan X.D."/>
            <person name="Zhao L."/>
            <person name="Wei J.T."/>
            <person name="Ye R.Z."/>
            <person name="Que T.C."/>
            <person name="Du C.H."/>
            <person name="Zhou Y.H."/>
            <person name="Cheng J.X."/>
            <person name="Dai P.F."/>
            <person name="Guo W.B."/>
            <person name="Han X.H."/>
            <person name="Huang E.J."/>
            <person name="Li L.F."/>
            <person name="Wei W."/>
            <person name="Gao Y.C."/>
            <person name="Liu J.Z."/>
            <person name="Shao H.Z."/>
            <person name="Wang X."/>
            <person name="Wang C.C."/>
            <person name="Yang T.C."/>
            <person name="Huo Q.B."/>
            <person name="Li W."/>
            <person name="Chen H.Y."/>
            <person name="Chen S.E."/>
            <person name="Zhou L.G."/>
            <person name="Ni X.B."/>
            <person name="Tian J.H."/>
            <person name="Sheng Y."/>
            <person name="Liu T."/>
            <person name="Pan Y.S."/>
            <person name="Xia L.Y."/>
            <person name="Li J."/>
            <person name="Zhao F."/>
            <person name="Cao W.C."/>
        </authorList>
    </citation>
    <scope>NUCLEOTIDE SEQUENCE</scope>
    <source>
        <strain evidence="1">Rmic-2018</strain>
    </source>
</reference>
<dbReference type="AlphaFoldDB" id="A0A9J6DHN8"/>
<sequence length="320" mass="35477">MRSTVLWLRQKWKCWDVTALSLRRTYIFMLSLSGQNGRHCEMRSFRPKANTSKGRAAHLVGTNVKPEVVETRSAPTAIARAFSPYCHFLAFFCALVTVRGNIRRGHNLVLLHGKRDEERSVPSFVWRIERSQIFGEKEGCIGDYVLLTGSSGSLLSEVVTVESRSVAVDLDKARTETLASPETAIAAALLQLEPLLLHALALPEVPHQEQPPRTSFSGSSCATESDGTVLNSGVHLTATVEPQRTSAVESTLKALILAKLEPISAQIDDTFTMLRHRMDPHTAQTNDLKSQLTNFVVYVKNNCISHTKLEDCHGRKQNTS</sequence>
<dbReference type="Proteomes" id="UP000821866">
    <property type="component" value="Chromosome 7"/>
</dbReference>
<comment type="caution">
    <text evidence="1">The sequence shown here is derived from an EMBL/GenBank/DDBJ whole genome shotgun (WGS) entry which is preliminary data.</text>
</comment>
<protein>
    <submittedName>
        <fullName evidence="1">Uncharacterized protein</fullName>
    </submittedName>
</protein>
<keyword evidence="2" id="KW-1185">Reference proteome</keyword>
<accession>A0A9J6DHN8</accession>